<gene>
    <name evidence="3" type="ORF">CURHAP_LOCUS45967</name>
</gene>
<feature type="compositionally biased region" description="Polar residues" evidence="1">
    <location>
        <begin position="419"/>
        <end position="430"/>
    </location>
</feature>
<dbReference type="SMART" id="SM00212">
    <property type="entry name" value="UBCc"/>
    <property type="match status" value="2"/>
</dbReference>
<dbReference type="Gene3D" id="3.10.110.10">
    <property type="entry name" value="Ubiquitin Conjugating Enzyme"/>
    <property type="match status" value="2"/>
</dbReference>
<dbReference type="Proteomes" id="UP000507222">
    <property type="component" value="Unassembled WGS sequence"/>
</dbReference>
<organism evidence="3 4">
    <name type="scientific">Prunus armeniaca</name>
    <name type="common">Apricot</name>
    <name type="synonym">Armeniaca vulgaris</name>
    <dbReference type="NCBI Taxonomy" id="36596"/>
    <lineage>
        <taxon>Eukaryota</taxon>
        <taxon>Viridiplantae</taxon>
        <taxon>Streptophyta</taxon>
        <taxon>Embryophyta</taxon>
        <taxon>Tracheophyta</taxon>
        <taxon>Spermatophyta</taxon>
        <taxon>Magnoliopsida</taxon>
        <taxon>eudicotyledons</taxon>
        <taxon>Gunneridae</taxon>
        <taxon>Pentapetalae</taxon>
        <taxon>rosids</taxon>
        <taxon>fabids</taxon>
        <taxon>Rosales</taxon>
        <taxon>Rosaceae</taxon>
        <taxon>Amygdaloideae</taxon>
        <taxon>Amygdaleae</taxon>
        <taxon>Prunus</taxon>
    </lineage>
</organism>
<accession>A0A6J5VI92</accession>
<dbReference type="InterPro" id="IPR016135">
    <property type="entry name" value="UBQ-conjugating_enzyme/RWD"/>
</dbReference>
<protein>
    <recommendedName>
        <fullName evidence="2">UBC core domain-containing protein</fullName>
    </recommendedName>
</protein>
<evidence type="ECO:0000313" key="3">
    <source>
        <dbReference type="EMBL" id="CAB4287941.1"/>
    </source>
</evidence>
<feature type="domain" description="UBC core" evidence="2">
    <location>
        <begin position="258"/>
        <end position="412"/>
    </location>
</feature>
<dbReference type="CDD" id="cd23799">
    <property type="entry name" value="UBCc_UBE2J"/>
    <property type="match status" value="1"/>
</dbReference>
<reference evidence="3 4" key="1">
    <citation type="submission" date="2020-05" db="EMBL/GenBank/DDBJ databases">
        <authorList>
            <person name="Campoy J."/>
            <person name="Schneeberger K."/>
            <person name="Spophaly S."/>
        </authorList>
    </citation>
    <scope>NUCLEOTIDE SEQUENCE [LARGE SCALE GENOMIC DNA]</scope>
    <source>
        <strain evidence="3">PruArmRojPasFocal</strain>
    </source>
</reference>
<name>A0A6J5VI92_PRUAR</name>
<evidence type="ECO:0000256" key="1">
    <source>
        <dbReference type="SAM" id="MobiDB-lite"/>
    </source>
</evidence>
<dbReference type="AlphaFoldDB" id="A0A6J5VI92"/>
<sequence length="653" mass="73918">MNEEPGEVVEVDRVGSTQIEKNQMEWYRSEEEERILLEYDEIESNPSDNLKCLKLDWNPYEWQFAVTGAGGTEFEGGIYHGRVLFPGEYPFKPPSIIPLTENGRFTTHTKIWLRRLNLWQPSWRVRDVLVDFIHLMPAYPDGELGSLEYSKEERRVLAIKSRAAATRYGTSERQKVIEEIHQYMLSKAPPVPFPQLQLMRNTPCQLNEDGGNGSKRKQQGAGGIVTNVVWNAFNANNSDRMELDWSVIAADKCNIKNSGEKRILEEYNEIESNPSDDLKCLMLDGNPYEWQFAIRGPSGTEFEGGIYHGVVQFSMGYPSKPPSIKLLTKNGRLKTQTDISSGLLSNWQSPRSVRNALLALIEKMPTYPDGDDELDSVKYNKEVRRAQAIKSRAAAPKCERQKLIDEIHEYMLSKAAPDTQLQLSSPSQASKELEHDHDHDHDQNDGAKRKHGSGGTNPGISNFGNTFDATDYQSGGTPEEMVVVDQVGSTKIEQNQMELDRYPAMKRILEEYSEIESKPSDDRVGSTQIEQNQMELDRYPAMKRIRGIESKPSDRRRSDKMKRKKICGLLISKTWCGGLERSIERLNPIPPTILTAACSSGTHMNGNLESEAWDLSWADPVSEGVPIEASFIHAFDGKWSLQNPQQDQDKATE</sequence>
<dbReference type="SUPFAM" id="SSF54495">
    <property type="entry name" value="UBC-like"/>
    <property type="match status" value="2"/>
</dbReference>
<feature type="domain" description="UBC core" evidence="2">
    <location>
        <begin position="30"/>
        <end position="185"/>
    </location>
</feature>
<feature type="compositionally biased region" description="Basic and acidic residues" evidence="1">
    <location>
        <begin position="431"/>
        <end position="447"/>
    </location>
</feature>
<dbReference type="PANTHER" id="PTHR24067">
    <property type="entry name" value="UBIQUITIN-CONJUGATING ENZYME E2"/>
    <property type="match status" value="1"/>
</dbReference>
<dbReference type="Pfam" id="PF00179">
    <property type="entry name" value="UQ_con"/>
    <property type="match status" value="2"/>
</dbReference>
<dbReference type="InterPro" id="IPR000608">
    <property type="entry name" value="UBC"/>
</dbReference>
<evidence type="ECO:0000313" key="4">
    <source>
        <dbReference type="Proteomes" id="UP000507222"/>
    </source>
</evidence>
<dbReference type="InterPro" id="IPR050113">
    <property type="entry name" value="Ub_conjugating_enzyme"/>
</dbReference>
<dbReference type="PROSITE" id="PS50127">
    <property type="entry name" value="UBC_2"/>
    <property type="match status" value="2"/>
</dbReference>
<feature type="compositionally biased region" description="Polar residues" evidence="1">
    <location>
        <begin position="458"/>
        <end position="476"/>
    </location>
</feature>
<evidence type="ECO:0000259" key="2">
    <source>
        <dbReference type="PROSITE" id="PS50127"/>
    </source>
</evidence>
<feature type="region of interest" description="Disordered" evidence="1">
    <location>
        <begin position="416"/>
        <end position="476"/>
    </location>
</feature>
<proteinExistence type="predicted"/>
<dbReference type="EMBL" id="CAEKDK010000007">
    <property type="protein sequence ID" value="CAB4287941.1"/>
    <property type="molecule type" value="Genomic_DNA"/>
</dbReference>